<dbReference type="Proteomes" id="UP001237642">
    <property type="component" value="Unassembled WGS sequence"/>
</dbReference>
<comment type="catalytic activity">
    <reaction evidence="8">
        <text>a ubiquinone + NADH + H(+) = a ubiquinol + NAD(+)</text>
        <dbReference type="Rhea" id="RHEA:23152"/>
        <dbReference type="Rhea" id="RHEA-COMP:9565"/>
        <dbReference type="Rhea" id="RHEA-COMP:9566"/>
        <dbReference type="ChEBI" id="CHEBI:15378"/>
        <dbReference type="ChEBI" id="CHEBI:16389"/>
        <dbReference type="ChEBI" id="CHEBI:17976"/>
        <dbReference type="ChEBI" id="CHEBI:57540"/>
        <dbReference type="ChEBI" id="CHEBI:57945"/>
    </reaction>
</comment>
<reference evidence="9" key="2">
    <citation type="submission" date="2023-05" db="EMBL/GenBank/DDBJ databases">
        <authorList>
            <person name="Schelkunov M.I."/>
        </authorList>
    </citation>
    <scope>NUCLEOTIDE SEQUENCE</scope>
    <source>
        <strain evidence="9">Hsosn_3</strain>
        <tissue evidence="9">Leaf</tissue>
    </source>
</reference>
<comment type="catalytic activity">
    <reaction evidence="7">
        <text>a quinone + NADH + H(+) = a quinol + NAD(+)</text>
        <dbReference type="Rhea" id="RHEA:46160"/>
        <dbReference type="ChEBI" id="CHEBI:15378"/>
        <dbReference type="ChEBI" id="CHEBI:24646"/>
        <dbReference type="ChEBI" id="CHEBI:57540"/>
        <dbReference type="ChEBI" id="CHEBI:57945"/>
        <dbReference type="ChEBI" id="CHEBI:132124"/>
        <dbReference type="EC" id="1.6.5.9"/>
    </reaction>
</comment>
<evidence type="ECO:0000256" key="1">
    <source>
        <dbReference type="ARBA" id="ARBA00005272"/>
    </source>
</evidence>
<keyword evidence="3" id="KW-0285">Flavoprotein</keyword>
<evidence type="ECO:0000256" key="8">
    <source>
        <dbReference type="ARBA" id="ARBA00049010"/>
    </source>
</evidence>
<dbReference type="GO" id="GO:0005739">
    <property type="term" value="C:mitochondrion"/>
    <property type="evidence" value="ECO:0007669"/>
    <property type="project" value="TreeGrafter"/>
</dbReference>
<evidence type="ECO:0000313" key="9">
    <source>
        <dbReference type="EMBL" id="KAK1366298.1"/>
    </source>
</evidence>
<keyword evidence="4" id="KW-0274">FAD</keyword>
<keyword evidence="6" id="KW-0520">NAD</keyword>
<dbReference type="Gene3D" id="3.50.50.100">
    <property type="match status" value="1"/>
</dbReference>
<evidence type="ECO:0000256" key="3">
    <source>
        <dbReference type="ARBA" id="ARBA00022630"/>
    </source>
</evidence>
<dbReference type="InterPro" id="IPR045024">
    <property type="entry name" value="NDH-2"/>
</dbReference>
<evidence type="ECO:0000256" key="7">
    <source>
        <dbReference type="ARBA" id="ARBA00047599"/>
    </source>
</evidence>
<keyword evidence="5" id="KW-0560">Oxidoreductase</keyword>
<evidence type="ECO:0000256" key="2">
    <source>
        <dbReference type="ARBA" id="ARBA00012637"/>
    </source>
</evidence>
<dbReference type="EMBL" id="JAUIZM010000009">
    <property type="protein sequence ID" value="KAK1366298.1"/>
    <property type="molecule type" value="Genomic_DNA"/>
</dbReference>
<accession>A0AAD8HHH6</accession>
<dbReference type="GO" id="GO:0050136">
    <property type="term" value="F:NADH dehydrogenase (quinone) (non-electrogenic) activity"/>
    <property type="evidence" value="ECO:0007669"/>
    <property type="project" value="UniProtKB-EC"/>
</dbReference>
<comment type="similarity">
    <text evidence="1">Belongs to the NADH dehydrogenase family.</text>
</comment>
<dbReference type="PANTHER" id="PTHR43706:SF47">
    <property type="entry name" value="EXTERNAL NADH-UBIQUINONE OXIDOREDUCTASE 1, MITOCHONDRIAL-RELATED"/>
    <property type="match status" value="1"/>
</dbReference>
<gene>
    <name evidence="9" type="ORF">POM88_041859</name>
</gene>
<evidence type="ECO:0000256" key="4">
    <source>
        <dbReference type="ARBA" id="ARBA00022827"/>
    </source>
</evidence>
<sequence length="124" mass="14126">MSKTFDIVQAFRANLSIVSDKEREKILFFVVVDGGPTRVEFAAELHDFLHEDLAKLYPTLKSYVKITLLEAADHILGMLIGKCWQLMNGYESKYLKPLGDCATLVQRKLMSFIQSMCISGKRLH</sequence>
<dbReference type="AlphaFoldDB" id="A0AAD8HHH6"/>
<protein>
    <recommendedName>
        <fullName evidence="2">NADH:ubiquinone reductase (non-electrogenic)</fullName>
        <ecNumber evidence="2">1.6.5.9</ecNumber>
    </recommendedName>
</protein>
<name>A0AAD8HHH6_9APIA</name>
<proteinExistence type="inferred from homology"/>
<reference evidence="9" key="1">
    <citation type="submission" date="2023-02" db="EMBL/GenBank/DDBJ databases">
        <title>Genome of toxic invasive species Heracleum sosnowskyi carries increased number of genes despite the absence of recent whole-genome duplications.</title>
        <authorList>
            <person name="Schelkunov M."/>
            <person name="Shtratnikova V."/>
            <person name="Makarenko M."/>
            <person name="Klepikova A."/>
            <person name="Omelchenko D."/>
            <person name="Novikova G."/>
            <person name="Obukhova E."/>
            <person name="Bogdanov V."/>
            <person name="Penin A."/>
            <person name="Logacheva M."/>
        </authorList>
    </citation>
    <scope>NUCLEOTIDE SEQUENCE</scope>
    <source>
        <strain evidence="9">Hsosn_3</strain>
        <tissue evidence="9">Leaf</tissue>
    </source>
</reference>
<comment type="caution">
    <text evidence="9">The sequence shown here is derived from an EMBL/GenBank/DDBJ whole genome shotgun (WGS) entry which is preliminary data.</text>
</comment>
<dbReference type="EC" id="1.6.5.9" evidence="2"/>
<keyword evidence="10" id="KW-1185">Reference proteome</keyword>
<evidence type="ECO:0000256" key="5">
    <source>
        <dbReference type="ARBA" id="ARBA00023002"/>
    </source>
</evidence>
<dbReference type="PANTHER" id="PTHR43706">
    <property type="entry name" value="NADH DEHYDROGENASE"/>
    <property type="match status" value="1"/>
</dbReference>
<organism evidence="9 10">
    <name type="scientific">Heracleum sosnowskyi</name>
    <dbReference type="NCBI Taxonomy" id="360622"/>
    <lineage>
        <taxon>Eukaryota</taxon>
        <taxon>Viridiplantae</taxon>
        <taxon>Streptophyta</taxon>
        <taxon>Embryophyta</taxon>
        <taxon>Tracheophyta</taxon>
        <taxon>Spermatophyta</taxon>
        <taxon>Magnoliopsida</taxon>
        <taxon>eudicotyledons</taxon>
        <taxon>Gunneridae</taxon>
        <taxon>Pentapetalae</taxon>
        <taxon>asterids</taxon>
        <taxon>campanulids</taxon>
        <taxon>Apiales</taxon>
        <taxon>Apiaceae</taxon>
        <taxon>Apioideae</taxon>
        <taxon>apioid superclade</taxon>
        <taxon>Tordylieae</taxon>
        <taxon>Tordyliinae</taxon>
        <taxon>Heracleum</taxon>
    </lineage>
</organism>
<evidence type="ECO:0000313" key="10">
    <source>
        <dbReference type="Proteomes" id="UP001237642"/>
    </source>
</evidence>
<evidence type="ECO:0000256" key="6">
    <source>
        <dbReference type="ARBA" id="ARBA00023027"/>
    </source>
</evidence>